<evidence type="ECO:0000313" key="2">
    <source>
        <dbReference type="EMBL" id="CAK9203902.1"/>
    </source>
</evidence>
<keyword evidence="3" id="KW-1185">Reference proteome</keyword>
<evidence type="ECO:0000256" key="1">
    <source>
        <dbReference type="SAM" id="MobiDB-lite"/>
    </source>
</evidence>
<dbReference type="Proteomes" id="UP001497512">
    <property type="component" value="Chromosome 14"/>
</dbReference>
<proteinExistence type="predicted"/>
<feature type="region of interest" description="Disordered" evidence="1">
    <location>
        <begin position="96"/>
        <end position="122"/>
    </location>
</feature>
<gene>
    <name evidence="2" type="ORF">CSSPTR1EN2_LOCUS7118</name>
</gene>
<evidence type="ECO:0000313" key="3">
    <source>
        <dbReference type="Proteomes" id="UP001497512"/>
    </source>
</evidence>
<sequence length="167" mass="18769">MPQHMWALADDSVCSHLKKPLLAIHKMPTGANDGERNHKSANRVHSCNWSRLAAGKVEAGMAIVFNAQQLTRRASVGRNSSFVQWLKKLGADAAHATRINEENDEQENREEDAQESNLDDHLDEFNEIDLSDGLNRFDDEMLFDTDEIMDEGILNCDPPLAVNTTHM</sequence>
<protein>
    <submittedName>
        <fullName evidence="2">Uncharacterized protein</fullName>
    </submittedName>
</protein>
<accession>A0ABP0TSF0</accession>
<dbReference type="EMBL" id="OZ019906">
    <property type="protein sequence ID" value="CAK9203902.1"/>
    <property type="molecule type" value="Genomic_DNA"/>
</dbReference>
<reference evidence="2" key="1">
    <citation type="submission" date="2024-02" db="EMBL/GenBank/DDBJ databases">
        <authorList>
            <consortium name="ELIXIR-Norway"/>
            <consortium name="Elixir Norway"/>
        </authorList>
    </citation>
    <scope>NUCLEOTIDE SEQUENCE</scope>
</reference>
<feature type="compositionally biased region" description="Acidic residues" evidence="1">
    <location>
        <begin position="102"/>
        <end position="114"/>
    </location>
</feature>
<organism evidence="2 3">
    <name type="scientific">Sphagnum troendelagicum</name>
    <dbReference type="NCBI Taxonomy" id="128251"/>
    <lineage>
        <taxon>Eukaryota</taxon>
        <taxon>Viridiplantae</taxon>
        <taxon>Streptophyta</taxon>
        <taxon>Embryophyta</taxon>
        <taxon>Bryophyta</taxon>
        <taxon>Sphagnophytina</taxon>
        <taxon>Sphagnopsida</taxon>
        <taxon>Sphagnales</taxon>
        <taxon>Sphagnaceae</taxon>
        <taxon>Sphagnum</taxon>
    </lineage>
</organism>
<name>A0ABP0TSF0_9BRYO</name>